<comment type="caution">
    <text evidence="10">The sequence shown here is derived from an EMBL/GenBank/DDBJ whole genome shotgun (WGS) entry which is preliminary data.</text>
</comment>
<protein>
    <submittedName>
        <fullName evidence="10">Ger(X)C family spore germination protein</fullName>
    </submittedName>
</protein>
<dbReference type="InterPro" id="IPR057336">
    <property type="entry name" value="GerAC_N"/>
</dbReference>
<dbReference type="Gene3D" id="6.20.190.10">
    <property type="entry name" value="Nutrient germinant receptor protein C, domain 1"/>
    <property type="match status" value="1"/>
</dbReference>
<feature type="domain" description="Spore germination protein N-terminal" evidence="9">
    <location>
        <begin position="22"/>
        <end position="193"/>
    </location>
</feature>
<evidence type="ECO:0000256" key="7">
    <source>
        <dbReference type="ARBA" id="ARBA00023288"/>
    </source>
</evidence>
<sequence length="391" mass="43839">MKKILLILIFCTSILLLTGCWDRKEINDISIVDGVSLDKKGELIELSAQIAIPRAMGGGQHEGGGGGMLTMVRTGEGETITDALAKLQEKLPRRVFWGHTKVIVIGEKLAKNGIRKELDFFVRHPQPSFRSYAFISKGRAKDMLQLSPPLERSSSEVLRELAISQNLMKVNLKDLLLMLIGDEGAAALPMIDISPPEKGQKELQTIAYINRTAIFKKDKMIGDIDDYLTRGVLWIRNEIKNANMTVKPKGANGPISVMLLHSNTELIPKIEDGKWKMTVKILTENDLIQNASQLNSMNPAFTKLIEAELGEYLKRRIQLALQQVQNKKKADILGFAGVFHGKYPKEWNKVKDHWDEIFPTVEVTLDTRINLRRPGKATTPQGLPETEVKNK</sequence>
<dbReference type="InterPro" id="IPR046953">
    <property type="entry name" value="Spore_GerAC-like_C"/>
</dbReference>
<dbReference type="PANTHER" id="PTHR35789">
    <property type="entry name" value="SPORE GERMINATION PROTEIN B3"/>
    <property type="match status" value="1"/>
</dbReference>
<evidence type="ECO:0000256" key="3">
    <source>
        <dbReference type="ARBA" id="ARBA00022544"/>
    </source>
</evidence>
<dbReference type="NCBIfam" id="TIGR02887">
    <property type="entry name" value="spore_ger_x_C"/>
    <property type="match status" value="1"/>
</dbReference>
<evidence type="ECO:0000256" key="1">
    <source>
        <dbReference type="ARBA" id="ARBA00004635"/>
    </source>
</evidence>
<keyword evidence="5" id="KW-0472">Membrane</keyword>
<evidence type="ECO:0000259" key="8">
    <source>
        <dbReference type="Pfam" id="PF05504"/>
    </source>
</evidence>
<dbReference type="Proteomes" id="UP001527099">
    <property type="component" value="Unassembled WGS sequence"/>
</dbReference>
<dbReference type="Pfam" id="PF25198">
    <property type="entry name" value="Spore_GerAC_N"/>
    <property type="match status" value="1"/>
</dbReference>
<dbReference type="EMBL" id="JAMDMX010000071">
    <property type="protein sequence ID" value="MCY9695447.1"/>
    <property type="molecule type" value="Genomic_DNA"/>
</dbReference>
<evidence type="ECO:0000256" key="4">
    <source>
        <dbReference type="ARBA" id="ARBA00022729"/>
    </source>
</evidence>
<evidence type="ECO:0000313" key="11">
    <source>
        <dbReference type="Proteomes" id="UP001527099"/>
    </source>
</evidence>
<proteinExistence type="inferred from homology"/>
<evidence type="ECO:0000259" key="9">
    <source>
        <dbReference type="Pfam" id="PF25198"/>
    </source>
</evidence>
<dbReference type="InterPro" id="IPR008844">
    <property type="entry name" value="Spore_GerAC-like"/>
</dbReference>
<dbReference type="InterPro" id="IPR038501">
    <property type="entry name" value="Spore_GerAC_C_sf"/>
</dbReference>
<evidence type="ECO:0000256" key="6">
    <source>
        <dbReference type="ARBA" id="ARBA00023139"/>
    </source>
</evidence>
<reference evidence="10 11" key="1">
    <citation type="submission" date="2022-05" db="EMBL/GenBank/DDBJ databases">
        <title>Genome Sequencing of Bee-Associated Microbes.</title>
        <authorList>
            <person name="Dunlap C."/>
        </authorList>
    </citation>
    <scope>NUCLEOTIDE SEQUENCE [LARGE SCALE GENOMIC DNA]</scope>
    <source>
        <strain evidence="10 11">NRRL B-14421</strain>
    </source>
</reference>
<keyword evidence="6" id="KW-0564">Palmitate</keyword>
<feature type="domain" description="Spore germination GerAC-like C-terminal" evidence="8">
    <location>
        <begin position="211"/>
        <end position="375"/>
    </location>
</feature>
<keyword evidence="4" id="KW-0732">Signal</keyword>
<gene>
    <name evidence="10" type="ORF">M5X19_21440</name>
</gene>
<comment type="similarity">
    <text evidence="2">Belongs to the GerABKC lipoprotein family.</text>
</comment>
<name>A0ABT4GGX9_9BACL</name>
<keyword evidence="11" id="KW-1185">Reference proteome</keyword>
<dbReference type="PROSITE" id="PS51257">
    <property type="entry name" value="PROKAR_LIPOPROTEIN"/>
    <property type="match status" value="1"/>
</dbReference>
<comment type="subcellular location">
    <subcellularLocation>
        <location evidence="1">Membrane</location>
        <topology evidence="1">Lipid-anchor</topology>
    </subcellularLocation>
</comment>
<keyword evidence="7" id="KW-0449">Lipoprotein</keyword>
<evidence type="ECO:0000313" key="10">
    <source>
        <dbReference type="EMBL" id="MCY9695447.1"/>
    </source>
</evidence>
<dbReference type="PANTHER" id="PTHR35789:SF1">
    <property type="entry name" value="SPORE GERMINATION PROTEIN B3"/>
    <property type="match status" value="1"/>
</dbReference>
<organism evidence="10 11">
    <name type="scientific">Paenibacillus alginolyticus</name>
    <dbReference type="NCBI Taxonomy" id="59839"/>
    <lineage>
        <taxon>Bacteria</taxon>
        <taxon>Bacillati</taxon>
        <taxon>Bacillota</taxon>
        <taxon>Bacilli</taxon>
        <taxon>Bacillales</taxon>
        <taxon>Paenibacillaceae</taxon>
        <taxon>Paenibacillus</taxon>
    </lineage>
</organism>
<dbReference type="RefSeq" id="WP_268616762.1">
    <property type="nucleotide sequence ID" value="NZ_JAMDMX010000071.1"/>
</dbReference>
<evidence type="ECO:0000256" key="2">
    <source>
        <dbReference type="ARBA" id="ARBA00007886"/>
    </source>
</evidence>
<keyword evidence="3" id="KW-0309">Germination</keyword>
<dbReference type="Gene3D" id="3.30.300.210">
    <property type="entry name" value="Nutrient germinant receptor protein C, domain 3"/>
    <property type="match status" value="1"/>
</dbReference>
<accession>A0ABT4GGX9</accession>
<evidence type="ECO:0000256" key="5">
    <source>
        <dbReference type="ARBA" id="ARBA00023136"/>
    </source>
</evidence>
<dbReference type="Pfam" id="PF05504">
    <property type="entry name" value="Spore_GerAC"/>
    <property type="match status" value="1"/>
</dbReference>